<evidence type="ECO:0000256" key="1">
    <source>
        <dbReference type="ARBA" id="ARBA00009748"/>
    </source>
</evidence>
<dbReference type="SUPFAM" id="SSF47699">
    <property type="entry name" value="Bifunctional inhibitor/lipid-transfer protein/seed storage 2S albumin"/>
    <property type="match status" value="1"/>
</dbReference>
<reference evidence="7 8" key="1">
    <citation type="submission" date="2024-09" db="EMBL/GenBank/DDBJ databases">
        <title>Chromosome-scale assembly of Riccia sorocarpa.</title>
        <authorList>
            <person name="Paukszto L."/>
        </authorList>
    </citation>
    <scope>NUCLEOTIDE SEQUENCE [LARGE SCALE GENOMIC DNA]</scope>
    <source>
        <strain evidence="7">LP-2024</strain>
        <tissue evidence="7">Aerial parts of the thallus</tissue>
    </source>
</reference>
<feature type="domain" description="Bifunctional inhibitor/plant lipid transfer protein/seed storage helical" evidence="6">
    <location>
        <begin position="37"/>
        <end position="112"/>
    </location>
</feature>
<evidence type="ECO:0000256" key="5">
    <source>
        <dbReference type="SAM" id="SignalP"/>
    </source>
</evidence>
<evidence type="ECO:0000259" key="6">
    <source>
        <dbReference type="SMART" id="SM00499"/>
    </source>
</evidence>
<sequence length="143" mass="15156">MANESRLTVAVGFLLVMVVMSVHGTKDGDPPVTTDSCADVLTSLLPCAPAVGKNAEKPTEECCSAIKDVSPTCVCYLVSTKPEIPDPLKDINFDAVAKLPKETQERRVLYFCAVLLVGATSTAGCMVELQHILVYGGRLSVGI</sequence>
<evidence type="ECO:0000313" key="7">
    <source>
        <dbReference type="EMBL" id="KAL3701514.1"/>
    </source>
</evidence>
<comment type="similarity">
    <text evidence="1">Belongs to the plant LTP family.</text>
</comment>
<name>A0ABD3IEJ0_9MARC</name>
<feature type="signal peptide" evidence="5">
    <location>
        <begin position="1"/>
        <end position="24"/>
    </location>
</feature>
<keyword evidence="8" id="KW-1185">Reference proteome</keyword>
<dbReference type="AlphaFoldDB" id="A0ABD3IEJ0"/>
<dbReference type="CDD" id="cd00010">
    <property type="entry name" value="AAI_LTSS"/>
    <property type="match status" value="1"/>
</dbReference>
<keyword evidence="2 5" id="KW-0732">Signal</keyword>
<proteinExistence type="inferred from homology"/>
<protein>
    <recommendedName>
        <fullName evidence="6">Bifunctional inhibitor/plant lipid transfer protein/seed storage helical domain-containing protein</fullName>
    </recommendedName>
</protein>
<evidence type="ECO:0000256" key="3">
    <source>
        <dbReference type="ARBA" id="ARBA00023157"/>
    </source>
</evidence>
<evidence type="ECO:0000313" key="8">
    <source>
        <dbReference type="Proteomes" id="UP001633002"/>
    </source>
</evidence>
<evidence type="ECO:0000256" key="4">
    <source>
        <dbReference type="ARBA" id="ARBA00023180"/>
    </source>
</evidence>
<dbReference type="PANTHER" id="PTHR33044">
    <property type="entry name" value="BIFUNCTIONAL INHIBITOR/LIPID-TRANSFER PROTEIN/SEED STORAGE 2S ALBUMIN SUPERFAMILY PROTEIN-RELATED"/>
    <property type="match status" value="1"/>
</dbReference>
<gene>
    <name evidence="7" type="ORF">R1sor_019536</name>
</gene>
<dbReference type="Pfam" id="PF14368">
    <property type="entry name" value="LTP_2"/>
    <property type="match status" value="1"/>
</dbReference>
<dbReference type="InterPro" id="IPR016140">
    <property type="entry name" value="Bifunc_inhib/LTP/seed_store"/>
</dbReference>
<evidence type="ECO:0000256" key="2">
    <source>
        <dbReference type="ARBA" id="ARBA00022729"/>
    </source>
</evidence>
<dbReference type="EMBL" id="JBJQOH010000001">
    <property type="protein sequence ID" value="KAL3701514.1"/>
    <property type="molecule type" value="Genomic_DNA"/>
</dbReference>
<organism evidence="7 8">
    <name type="scientific">Riccia sorocarpa</name>
    <dbReference type="NCBI Taxonomy" id="122646"/>
    <lineage>
        <taxon>Eukaryota</taxon>
        <taxon>Viridiplantae</taxon>
        <taxon>Streptophyta</taxon>
        <taxon>Embryophyta</taxon>
        <taxon>Marchantiophyta</taxon>
        <taxon>Marchantiopsida</taxon>
        <taxon>Marchantiidae</taxon>
        <taxon>Marchantiales</taxon>
        <taxon>Ricciaceae</taxon>
        <taxon>Riccia</taxon>
    </lineage>
</organism>
<dbReference type="InterPro" id="IPR036312">
    <property type="entry name" value="Bifun_inhib/LTP/seed_sf"/>
</dbReference>
<dbReference type="Gene3D" id="1.10.110.10">
    <property type="entry name" value="Plant lipid-transfer and hydrophobic proteins"/>
    <property type="match status" value="1"/>
</dbReference>
<dbReference type="InterPro" id="IPR043325">
    <property type="entry name" value="LTSS"/>
</dbReference>
<feature type="chain" id="PRO_5044796951" description="Bifunctional inhibitor/plant lipid transfer protein/seed storage helical domain-containing protein" evidence="5">
    <location>
        <begin position="25"/>
        <end position="143"/>
    </location>
</feature>
<comment type="caution">
    <text evidence="7">The sequence shown here is derived from an EMBL/GenBank/DDBJ whole genome shotgun (WGS) entry which is preliminary data.</text>
</comment>
<dbReference type="Proteomes" id="UP001633002">
    <property type="component" value="Unassembled WGS sequence"/>
</dbReference>
<keyword evidence="4" id="KW-0325">Glycoprotein</keyword>
<keyword evidence="3" id="KW-1015">Disulfide bond</keyword>
<accession>A0ABD3IEJ0</accession>
<dbReference type="SMART" id="SM00499">
    <property type="entry name" value="AAI"/>
    <property type="match status" value="1"/>
</dbReference>